<evidence type="ECO:0008006" key="3">
    <source>
        <dbReference type="Google" id="ProtNLM"/>
    </source>
</evidence>
<dbReference type="STRING" id="54.SAMN02745121_07105"/>
<reference evidence="2" key="1">
    <citation type="submission" date="2016-10" db="EMBL/GenBank/DDBJ databases">
        <authorList>
            <person name="Varghese N."/>
            <person name="Submissions S."/>
        </authorList>
    </citation>
    <scope>NUCLEOTIDE SEQUENCE [LARGE SCALE GENOMIC DNA]</scope>
    <source>
        <strain evidence="2">ATCC 25963</strain>
    </source>
</reference>
<keyword evidence="2" id="KW-1185">Reference proteome</keyword>
<gene>
    <name evidence="1" type="ORF">SAMN02745121_07105</name>
</gene>
<dbReference type="EMBL" id="FOMX01000031">
    <property type="protein sequence ID" value="SFF13738.1"/>
    <property type="molecule type" value="Genomic_DNA"/>
</dbReference>
<dbReference type="Proteomes" id="UP000199400">
    <property type="component" value="Unassembled WGS sequence"/>
</dbReference>
<accession>A0A1I2G954</accession>
<dbReference type="PROSITE" id="PS51257">
    <property type="entry name" value="PROKAR_LIPOPROTEIN"/>
    <property type="match status" value="1"/>
</dbReference>
<sequence>MRPLVSVALAAVLLGCAHKPAGGPISLRSESVKEDAADLQLDLTYEPKGPRQVEIVLKMRVAGIVETNKLVAEVYIKGFNVEGGATRWDGFVPPRTPQTFRVLLSVAEGFDEATATVMLSRSQDSNQLLREELTFTVDDQGVVHKQ</sequence>
<dbReference type="RefSeq" id="WP_096325779.1">
    <property type="nucleotide sequence ID" value="NZ_FOMX01000031.1"/>
</dbReference>
<evidence type="ECO:0000313" key="1">
    <source>
        <dbReference type="EMBL" id="SFF13738.1"/>
    </source>
</evidence>
<proteinExistence type="predicted"/>
<protein>
    <recommendedName>
        <fullName evidence="3">Lipoprotein</fullName>
    </recommendedName>
</protein>
<organism evidence="1 2">
    <name type="scientific">Nannocystis exedens</name>
    <dbReference type="NCBI Taxonomy" id="54"/>
    <lineage>
        <taxon>Bacteria</taxon>
        <taxon>Pseudomonadati</taxon>
        <taxon>Myxococcota</taxon>
        <taxon>Polyangia</taxon>
        <taxon>Nannocystales</taxon>
        <taxon>Nannocystaceae</taxon>
        <taxon>Nannocystis</taxon>
    </lineage>
</organism>
<evidence type="ECO:0000313" key="2">
    <source>
        <dbReference type="Proteomes" id="UP000199400"/>
    </source>
</evidence>
<dbReference type="AlphaFoldDB" id="A0A1I2G954"/>
<name>A0A1I2G954_9BACT</name>